<dbReference type="AlphaFoldDB" id="A0A1T4LJJ9"/>
<reference evidence="3 4" key="1">
    <citation type="submission" date="2017-02" db="EMBL/GenBank/DDBJ databases">
        <authorList>
            <person name="Peterson S.W."/>
        </authorList>
    </citation>
    <scope>NUCLEOTIDE SEQUENCE [LARGE SCALE GENOMIC DNA]</scope>
    <source>
        <strain evidence="3 4">USBA 369</strain>
    </source>
</reference>
<proteinExistence type="predicted"/>
<sequence length="302" mass="31125">MSRMADLMVEAAKEDPILCGGCGSPLQLEVGFCPFCGFLCHFELPNREASKRDLGQDGLVGRLDEPEATTAEEGARSASLVGHGPPRELRMIDAGATEPPLDHGATLAVPRLDTGLPPTVSRSQTARRMAMALLVVVAAGGGYLAVRTGMAWLKSSLPTSAASPSESAAPAGAVTVRSAPVRQVPEAGRQASIEGPEAVSGKQIESGPSRSAPPAPDVVDRLILTSAWQTISLGAPAAADGKMVLAADGPFRMRLGNSLYIVDDKGPLSLDADMAGKIQARAAGGSVNLEVIRTNISQAGSR</sequence>
<evidence type="ECO:0000256" key="1">
    <source>
        <dbReference type="SAM" id="MobiDB-lite"/>
    </source>
</evidence>
<evidence type="ECO:0000313" key="3">
    <source>
        <dbReference type="EMBL" id="SJZ54932.1"/>
    </source>
</evidence>
<feature type="transmembrane region" description="Helical" evidence="2">
    <location>
        <begin position="131"/>
        <end position="153"/>
    </location>
</feature>
<name>A0A1T4LJJ9_9HYPH</name>
<dbReference type="Proteomes" id="UP000190135">
    <property type="component" value="Unassembled WGS sequence"/>
</dbReference>
<organism evidence="3 4">
    <name type="scientific">Consotaella salsifontis</name>
    <dbReference type="NCBI Taxonomy" id="1365950"/>
    <lineage>
        <taxon>Bacteria</taxon>
        <taxon>Pseudomonadati</taxon>
        <taxon>Pseudomonadota</taxon>
        <taxon>Alphaproteobacteria</taxon>
        <taxon>Hyphomicrobiales</taxon>
        <taxon>Aurantimonadaceae</taxon>
        <taxon>Consotaella</taxon>
    </lineage>
</organism>
<keyword evidence="2" id="KW-1133">Transmembrane helix</keyword>
<feature type="region of interest" description="Disordered" evidence="1">
    <location>
        <begin position="66"/>
        <end position="86"/>
    </location>
</feature>
<keyword evidence="2" id="KW-0472">Membrane</keyword>
<gene>
    <name evidence="3" type="ORF">SAMN05428963_101249</name>
</gene>
<evidence type="ECO:0000256" key="2">
    <source>
        <dbReference type="SAM" id="Phobius"/>
    </source>
</evidence>
<keyword evidence="4" id="KW-1185">Reference proteome</keyword>
<protein>
    <submittedName>
        <fullName evidence="3">Uncharacterized protein</fullName>
    </submittedName>
</protein>
<accession>A0A1T4LJJ9</accession>
<keyword evidence="2" id="KW-0812">Transmembrane</keyword>
<feature type="region of interest" description="Disordered" evidence="1">
    <location>
        <begin position="185"/>
        <end position="216"/>
    </location>
</feature>
<evidence type="ECO:0000313" key="4">
    <source>
        <dbReference type="Proteomes" id="UP000190135"/>
    </source>
</evidence>
<dbReference type="EMBL" id="FUXL01000001">
    <property type="protein sequence ID" value="SJZ54932.1"/>
    <property type="molecule type" value="Genomic_DNA"/>
</dbReference>